<keyword evidence="2" id="KW-1185">Reference proteome</keyword>
<evidence type="ECO:0000313" key="1">
    <source>
        <dbReference type="EMBL" id="MEM5947860.1"/>
    </source>
</evidence>
<accession>A0ABU9UD38</accession>
<sequence>MVRIARKIDPKRIEHLKKMIDDERYLNQAIDRIAAVITVELIEHRGFINEQEKEIASEVQR</sequence>
<proteinExistence type="predicted"/>
<dbReference type="Proteomes" id="UP001466331">
    <property type="component" value="Unassembled WGS sequence"/>
</dbReference>
<evidence type="ECO:0000313" key="2">
    <source>
        <dbReference type="Proteomes" id="UP001466331"/>
    </source>
</evidence>
<reference evidence="1 2" key="1">
    <citation type="submission" date="2024-03" db="EMBL/GenBank/DDBJ databases">
        <title>Ignisphaera cupida sp. nov., a hyperthermophilic hydrolytic archaeon from a hot spring of Kamchatka, and proposal of Ignisphaeraceae fam. nov.</title>
        <authorList>
            <person name="Podosokorskaya O.A."/>
            <person name="Elcheninov A.G."/>
            <person name="Maltseva A.I."/>
            <person name="Zayulina K.S."/>
            <person name="Novikov A."/>
            <person name="Merkel A.Y."/>
        </authorList>
    </citation>
    <scope>NUCLEOTIDE SEQUENCE [LARGE SCALE GENOMIC DNA]</scope>
    <source>
        <strain evidence="1 2">38H-sp</strain>
    </source>
</reference>
<organism evidence="1 2">
    <name type="scientific">Rarispira pelagica</name>
    <dbReference type="NCBI Taxonomy" id="3141764"/>
    <lineage>
        <taxon>Bacteria</taxon>
        <taxon>Pseudomonadati</taxon>
        <taxon>Spirochaetota</taxon>
        <taxon>Spirochaetia</taxon>
        <taxon>Winmispirales</taxon>
        <taxon>Winmispiraceae</taxon>
        <taxon>Rarispira</taxon>
    </lineage>
</organism>
<gene>
    <name evidence="1" type="ORF">WKV44_04825</name>
</gene>
<comment type="caution">
    <text evidence="1">The sequence shown here is derived from an EMBL/GenBank/DDBJ whole genome shotgun (WGS) entry which is preliminary data.</text>
</comment>
<dbReference type="EMBL" id="JBCHKQ010000002">
    <property type="protein sequence ID" value="MEM5947860.1"/>
    <property type="molecule type" value="Genomic_DNA"/>
</dbReference>
<protein>
    <submittedName>
        <fullName evidence="1">Uncharacterized protein</fullName>
    </submittedName>
</protein>
<dbReference type="RefSeq" id="WP_420069308.1">
    <property type="nucleotide sequence ID" value="NZ_JBCHKQ010000002.1"/>
</dbReference>
<name>A0ABU9UD38_9SPIR</name>